<evidence type="ECO:0000256" key="1">
    <source>
        <dbReference type="ARBA" id="ARBA00007894"/>
    </source>
</evidence>
<keyword evidence="5 7" id="KW-0648">Protein biosynthesis</keyword>
<proteinExistence type="inferred from homology"/>
<dbReference type="Proteomes" id="UP000199051">
    <property type="component" value="Unassembled WGS sequence"/>
</dbReference>
<keyword evidence="4 7" id="KW-0067">ATP-binding</keyword>
<reference evidence="11" key="1">
    <citation type="submission" date="2016-10" db="EMBL/GenBank/DDBJ databases">
        <authorList>
            <person name="Varghese N."/>
            <person name="Submissions S."/>
        </authorList>
    </citation>
    <scope>NUCLEOTIDE SEQUENCE [LARGE SCALE GENOMIC DNA]</scope>
    <source>
        <strain evidence="11">DSM 44260</strain>
    </source>
</reference>
<dbReference type="STRING" id="155974.SAMN04487818_11753"/>
<dbReference type="InterPro" id="IPR020751">
    <property type="entry name" value="aa-tRNA-synth_I_codon-bd_sub2"/>
</dbReference>
<evidence type="ECO:0000259" key="8">
    <source>
        <dbReference type="Pfam" id="PF00749"/>
    </source>
</evidence>
<keyword evidence="3 7" id="KW-0547">Nucleotide-binding</keyword>
<dbReference type="SUPFAM" id="SSF48163">
    <property type="entry name" value="An anticodon-binding domain of class I aminoacyl-tRNA synthetases"/>
    <property type="match status" value="1"/>
</dbReference>
<comment type="similarity">
    <text evidence="1">Belongs to the class-I aminoacyl-tRNA synthetase family. Glutamate--tRNA ligase type 1 subfamily.</text>
</comment>
<dbReference type="InterPro" id="IPR045462">
    <property type="entry name" value="aa-tRNA-synth_I_cd-bd"/>
</dbReference>
<evidence type="ECO:0000256" key="2">
    <source>
        <dbReference type="ARBA" id="ARBA00022598"/>
    </source>
</evidence>
<feature type="domain" description="Glutamyl/glutaminyl-tRNA synthetase class Ib catalytic" evidence="8">
    <location>
        <begin position="36"/>
        <end position="321"/>
    </location>
</feature>
<dbReference type="Gene3D" id="3.40.50.620">
    <property type="entry name" value="HUPs"/>
    <property type="match status" value="1"/>
</dbReference>
<dbReference type="InterPro" id="IPR008925">
    <property type="entry name" value="aa_tRNA-synth_I_cd-bd_sf"/>
</dbReference>
<keyword evidence="6 7" id="KW-0030">Aminoacyl-tRNA synthetase</keyword>
<dbReference type="GO" id="GO:0004818">
    <property type="term" value="F:glutamate-tRNA ligase activity"/>
    <property type="evidence" value="ECO:0007669"/>
    <property type="project" value="TreeGrafter"/>
</dbReference>
<evidence type="ECO:0000256" key="4">
    <source>
        <dbReference type="ARBA" id="ARBA00022840"/>
    </source>
</evidence>
<evidence type="ECO:0000313" key="10">
    <source>
        <dbReference type="EMBL" id="SES47370.1"/>
    </source>
</evidence>
<dbReference type="GO" id="GO:0000049">
    <property type="term" value="F:tRNA binding"/>
    <property type="evidence" value="ECO:0007669"/>
    <property type="project" value="InterPro"/>
</dbReference>
<evidence type="ECO:0000259" key="9">
    <source>
        <dbReference type="Pfam" id="PF19269"/>
    </source>
</evidence>
<dbReference type="Gene3D" id="1.10.10.350">
    <property type="match status" value="1"/>
</dbReference>
<evidence type="ECO:0000256" key="7">
    <source>
        <dbReference type="RuleBase" id="RU363037"/>
    </source>
</evidence>
<dbReference type="PANTHER" id="PTHR43311">
    <property type="entry name" value="GLUTAMATE--TRNA LIGASE"/>
    <property type="match status" value="1"/>
</dbReference>
<name>A0A1H9XMG3_9PSEU</name>
<dbReference type="InterPro" id="IPR014729">
    <property type="entry name" value="Rossmann-like_a/b/a_fold"/>
</dbReference>
<dbReference type="GO" id="GO:0005829">
    <property type="term" value="C:cytosol"/>
    <property type="evidence" value="ECO:0007669"/>
    <property type="project" value="TreeGrafter"/>
</dbReference>
<dbReference type="InterPro" id="IPR049940">
    <property type="entry name" value="GluQ/Sye"/>
</dbReference>
<keyword evidence="2 7" id="KW-0436">Ligase</keyword>
<organism evidence="10 11">
    <name type="scientific">Actinokineospora terrae</name>
    <dbReference type="NCBI Taxonomy" id="155974"/>
    <lineage>
        <taxon>Bacteria</taxon>
        <taxon>Bacillati</taxon>
        <taxon>Actinomycetota</taxon>
        <taxon>Actinomycetes</taxon>
        <taxon>Pseudonocardiales</taxon>
        <taxon>Pseudonocardiaceae</taxon>
        <taxon>Actinokineospora</taxon>
    </lineage>
</organism>
<dbReference type="Pfam" id="PF00749">
    <property type="entry name" value="tRNA-synt_1c"/>
    <property type="match status" value="1"/>
</dbReference>
<dbReference type="InterPro" id="IPR000924">
    <property type="entry name" value="Glu/Gln-tRNA-synth"/>
</dbReference>
<protein>
    <submittedName>
        <fullName evidence="10">Glutamyl-tRNA synthetase</fullName>
    </submittedName>
</protein>
<dbReference type="GO" id="GO:0006424">
    <property type="term" value="P:glutamyl-tRNA aminoacylation"/>
    <property type="evidence" value="ECO:0007669"/>
    <property type="project" value="TreeGrafter"/>
</dbReference>
<sequence>MSERAAIDALFPADLPEPEHWERRYPARQLPEGARVTRFGPSPTGFVHIGGVYVSTIDKDVSTHSGGVYFVRVEDTDQSREVEGALDQFTRAFDYFDLHPDESDADGAYGPYHQSQREQVYLTYVRELLRAGKAYLCFATKDELADISAKQQATKLPTGYYGKWAIWRDATPEAVAAKLAEGVPYVVRFRVPDDGAPRVRFTDAIRGDLEAEANRNDAVILKSSDTSPRLPTYHFAHAVDDHLMRVNLVVRGEEWISSVPLHQQLFAALDFEPITYAHIAPLMKQIPGGKRKLSKRKDPEAGVDFYIEAGYPARAILYYLRGLANGRLAEVPLEEALATPISLDQCGVAGPLVDLVKLEDISADHIATLTSEQVLDAVRTWAQQYDKDLVTVLDDARELALRAIAVEREGVDNPRKDLRKWSDFRAAYGFFFPTVFTPLTGPTDDRVTPLGVAPDVVRAFATDLADGYHHADDQPEWFNQVRDLATKHGFAPSPKDFKKNPDAYPGSIREASQLVRVALTGSTRSPDLHAISQALGADEVLRRLRALAGA</sequence>
<dbReference type="PRINTS" id="PR00987">
    <property type="entry name" value="TRNASYNTHGLU"/>
</dbReference>
<feature type="domain" description="Aminoacyl-tRNA synthetase class I anticodon-binding" evidence="9">
    <location>
        <begin position="512"/>
        <end position="546"/>
    </location>
</feature>
<dbReference type="RefSeq" id="WP_092786336.1">
    <property type="nucleotide sequence ID" value="NZ_FOGI01000017.1"/>
</dbReference>
<dbReference type="Pfam" id="PF19269">
    <property type="entry name" value="Anticodon_2"/>
    <property type="match status" value="1"/>
</dbReference>
<gene>
    <name evidence="10" type="ORF">SAMN04487818_11753</name>
</gene>
<evidence type="ECO:0000256" key="5">
    <source>
        <dbReference type="ARBA" id="ARBA00022917"/>
    </source>
</evidence>
<dbReference type="SUPFAM" id="SSF52374">
    <property type="entry name" value="Nucleotidylyl transferase"/>
    <property type="match status" value="1"/>
</dbReference>
<evidence type="ECO:0000256" key="6">
    <source>
        <dbReference type="ARBA" id="ARBA00023146"/>
    </source>
</evidence>
<keyword evidence="11" id="KW-1185">Reference proteome</keyword>
<dbReference type="PANTHER" id="PTHR43311:SF2">
    <property type="entry name" value="GLUTAMATE--TRNA LIGASE, MITOCHONDRIAL-RELATED"/>
    <property type="match status" value="1"/>
</dbReference>
<dbReference type="EMBL" id="FOGI01000017">
    <property type="protein sequence ID" value="SES47370.1"/>
    <property type="molecule type" value="Genomic_DNA"/>
</dbReference>
<dbReference type="AlphaFoldDB" id="A0A1H9XMG3"/>
<evidence type="ECO:0000313" key="11">
    <source>
        <dbReference type="Proteomes" id="UP000199051"/>
    </source>
</evidence>
<dbReference type="InterPro" id="IPR020058">
    <property type="entry name" value="Glu/Gln-tRNA-synth_Ib_cat-dom"/>
</dbReference>
<accession>A0A1H9XMG3</accession>
<evidence type="ECO:0000256" key="3">
    <source>
        <dbReference type="ARBA" id="ARBA00022741"/>
    </source>
</evidence>
<dbReference type="GO" id="GO:0005524">
    <property type="term" value="F:ATP binding"/>
    <property type="evidence" value="ECO:0007669"/>
    <property type="project" value="UniProtKB-KW"/>
</dbReference>